<organism evidence="1 2">
    <name type="scientific">Potamilus streckersoni</name>
    <dbReference type="NCBI Taxonomy" id="2493646"/>
    <lineage>
        <taxon>Eukaryota</taxon>
        <taxon>Metazoa</taxon>
        <taxon>Spiralia</taxon>
        <taxon>Lophotrochozoa</taxon>
        <taxon>Mollusca</taxon>
        <taxon>Bivalvia</taxon>
        <taxon>Autobranchia</taxon>
        <taxon>Heteroconchia</taxon>
        <taxon>Palaeoheterodonta</taxon>
        <taxon>Unionida</taxon>
        <taxon>Unionoidea</taxon>
        <taxon>Unionidae</taxon>
        <taxon>Ambleminae</taxon>
        <taxon>Lampsilini</taxon>
        <taxon>Potamilus</taxon>
    </lineage>
</organism>
<name>A0AAE0RMV0_9BIVA</name>
<sequence>MQRFDIFCDIMNITNTPFHSCIRYRPGGTVWCVGSVSSTYTYVVVYNNDSTVDDTTTFRFACFAISSDGKNASMVPRNCTANQTPYDFPRSASGSLTGAKLYMTAYASCFSKERTDACEFASKFQNSTWRDSTKGDLTFSKTTMAGWSFMTEGRTVSNWRCFGERVIESQTYLILKLTDSISGKVPVFAYLCLRITHQSDYSVYYYQTHGQEFSAGQERLLLTTNSSVPDTSQMCDTSSIEPMEQFHVMLKSGYESTAKQNCPNAIRGNFDYVYYGAGGSVACNSVYGNLEVCTDNKTMVFNYTRCNQVMAYSTCGLQNKVSSTKSIINGLPLPHNTDKISPCLAFDLKIREHKYYNP</sequence>
<evidence type="ECO:0000313" key="1">
    <source>
        <dbReference type="EMBL" id="KAK3576458.1"/>
    </source>
</evidence>
<keyword evidence="2" id="KW-1185">Reference proteome</keyword>
<evidence type="ECO:0000313" key="2">
    <source>
        <dbReference type="Proteomes" id="UP001195483"/>
    </source>
</evidence>
<dbReference type="Proteomes" id="UP001195483">
    <property type="component" value="Unassembled WGS sequence"/>
</dbReference>
<proteinExistence type="predicted"/>
<accession>A0AAE0RMV0</accession>
<protein>
    <submittedName>
        <fullName evidence="1">Uncharacterized protein</fullName>
    </submittedName>
</protein>
<comment type="caution">
    <text evidence="1">The sequence shown here is derived from an EMBL/GenBank/DDBJ whole genome shotgun (WGS) entry which is preliminary data.</text>
</comment>
<dbReference type="AlphaFoldDB" id="A0AAE0RMV0"/>
<reference evidence="1" key="3">
    <citation type="submission" date="2023-05" db="EMBL/GenBank/DDBJ databases">
        <authorList>
            <person name="Smith C.H."/>
        </authorList>
    </citation>
    <scope>NUCLEOTIDE SEQUENCE</scope>
    <source>
        <strain evidence="1">CHS0354</strain>
        <tissue evidence="1">Mantle</tissue>
    </source>
</reference>
<reference evidence="1" key="1">
    <citation type="journal article" date="2021" name="Genome Biol. Evol.">
        <title>A High-Quality Reference Genome for a Parasitic Bivalve with Doubly Uniparental Inheritance (Bivalvia: Unionida).</title>
        <authorList>
            <person name="Smith C.H."/>
        </authorList>
    </citation>
    <scope>NUCLEOTIDE SEQUENCE</scope>
    <source>
        <strain evidence="1">CHS0354</strain>
    </source>
</reference>
<dbReference type="EMBL" id="JAEAOA010001503">
    <property type="protein sequence ID" value="KAK3576458.1"/>
    <property type="molecule type" value="Genomic_DNA"/>
</dbReference>
<reference evidence="1" key="2">
    <citation type="journal article" date="2021" name="Genome Biol. Evol.">
        <title>Developing a high-quality reference genome for a parasitic bivalve with doubly uniparental inheritance (Bivalvia: Unionida).</title>
        <authorList>
            <person name="Smith C.H."/>
        </authorList>
    </citation>
    <scope>NUCLEOTIDE SEQUENCE</scope>
    <source>
        <strain evidence="1">CHS0354</strain>
        <tissue evidence="1">Mantle</tissue>
    </source>
</reference>
<gene>
    <name evidence="1" type="ORF">CHS0354_025220</name>
</gene>